<sequence>MNLNKTITIVSYMIVYIHIIKKIKKKKKKIKKTKKIKLFKLKLGLIIFQKFEKDFFSS</sequence>
<keyword evidence="1" id="KW-0812">Transmembrane</keyword>
<dbReference type="EMBL" id="JAVFKY010000006">
    <property type="protein sequence ID" value="KAK5575314.1"/>
    <property type="molecule type" value="Genomic_DNA"/>
</dbReference>
<comment type="caution">
    <text evidence="2">The sequence shown here is derived from an EMBL/GenBank/DDBJ whole genome shotgun (WGS) entry which is preliminary data.</text>
</comment>
<proteinExistence type="predicted"/>
<evidence type="ECO:0000313" key="2">
    <source>
        <dbReference type="EMBL" id="KAK5575314.1"/>
    </source>
</evidence>
<feature type="transmembrane region" description="Helical" evidence="1">
    <location>
        <begin position="6"/>
        <end position="23"/>
    </location>
</feature>
<evidence type="ECO:0000313" key="3">
    <source>
        <dbReference type="Proteomes" id="UP001344447"/>
    </source>
</evidence>
<name>A0AAN7YL65_9MYCE</name>
<dbReference type="AlphaFoldDB" id="A0AAN7YL65"/>
<organism evidence="2 3">
    <name type="scientific">Dictyostelium firmibasis</name>
    <dbReference type="NCBI Taxonomy" id="79012"/>
    <lineage>
        <taxon>Eukaryota</taxon>
        <taxon>Amoebozoa</taxon>
        <taxon>Evosea</taxon>
        <taxon>Eumycetozoa</taxon>
        <taxon>Dictyostelia</taxon>
        <taxon>Dictyosteliales</taxon>
        <taxon>Dictyosteliaceae</taxon>
        <taxon>Dictyostelium</taxon>
    </lineage>
</organism>
<keyword evidence="3" id="KW-1185">Reference proteome</keyword>
<keyword evidence="1" id="KW-0472">Membrane</keyword>
<accession>A0AAN7YL65</accession>
<gene>
    <name evidence="2" type="ORF">RB653_010572</name>
</gene>
<keyword evidence="1" id="KW-1133">Transmembrane helix</keyword>
<protein>
    <submittedName>
        <fullName evidence="2">Uncharacterized protein</fullName>
    </submittedName>
</protein>
<dbReference type="Proteomes" id="UP001344447">
    <property type="component" value="Unassembled WGS sequence"/>
</dbReference>
<evidence type="ECO:0000256" key="1">
    <source>
        <dbReference type="SAM" id="Phobius"/>
    </source>
</evidence>
<reference evidence="2 3" key="1">
    <citation type="submission" date="2023-11" db="EMBL/GenBank/DDBJ databases">
        <title>Dfirmibasis_genome.</title>
        <authorList>
            <person name="Edelbroek B."/>
            <person name="Kjellin J."/>
            <person name="Jerlstrom-Hultqvist J."/>
            <person name="Soderbom F."/>
        </authorList>
    </citation>
    <scope>NUCLEOTIDE SEQUENCE [LARGE SCALE GENOMIC DNA]</scope>
    <source>
        <strain evidence="2 3">TNS-C-14</strain>
    </source>
</reference>